<evidence type="ECO:0000313" key="1">
    <source>
        <dbReference type="EMBL" id="CAG8652613.1"/>
    </source>
</evidence>
<sequence>MSFHQDDYMVNRLIRPNSIFGTCLDCGKEKSDVGWCKDCEISALKGNFRKWTSGNLDIDNLIQYTKLNATGIIDYLEYIDFVQLELVEIANRSEATGAIYSAIWIEGPRRLWDNDAENWSRNRPTKVALKRINDASYICEDYLKQLFKHHQCENGANIYGVTKDYNSNYMLVMMYYEYYENLDLYSYIDETQGKLYWKGIIVMIWQILGSILITHEKD</sequence>
<dbReference type="Proteomes" id="UP000789570">
    <property type="component" value="Unassembled WGS sequence"/>
</dbReference>
<evidence type="ECO:0000313" key="2">
    <source>
        <dbReference type="Proteomes" id="UP000789570"/>
    </source>
</evidence>
<keyword evidence="2" id="KW-1185">Reference proteome</keyword>
<name>A0A9N9DYB9_9GLOM</name>
<gene>
    <name evidence="1" type="ORF">FCALED_LOCUS11147</name>
</gene>
<dbReference type="Gene3D" id="1.10.510.10">
    <property type="entry name" value="Transferase(Phosphotransferase) domain 1"/>
    <property type="match status" value="1"/>
</dbReference>
<dbReference type="SUPFAM" id="SSF56112">
    <property type="entry name" value="Protein kinase-like (PK-like)"/>
    <property type="match status" value="1"/>
</dbReference>
<reference evidence="1" key="1">
    <citation type="submission" date="2021-06" db="EMBL/GenBank/DDBJ databases">
        <authorList>
            <person name="Kallberg Y."/>
            <person name="Tangrot J."/>
            <person name="Rosling A."/>
        </authorList>
    </citation>
    <scope>NUCLEOTIDE SEQUENCE</scope>
    <source>
        <strain evidence="1">UK204</strain>
    </source>
</reference>
<dbReference type="EMBL" id="CAJVPQ010004491">
    <property type="protein sequence ID" value="CAG8652613.1"/>
    <property type="molecule type" value="Genomic_DNA"/>
</dbReference>
<proteinExistence type="predicted"/>
<dbReference type="AlphaFoldDB" id="A0A9N9DYB9"/>
<organism evidence="1 2">
    <name type="scientific">Funneliformis caledonium</name>
    <dbReference type="NCBI Taxonomy" id="1117310"/>
    <lineage>
        <taxon>Eukaryota</taxon>
        <taxon>Fungi</taxon>
        <taxon>Fungi incertae sedis</taxon>
        <taxon>Mucoromycota</taxon>
        <taxon>Glomeromycotina</taxon>
        <taxon>Glomeromycetes</taxon>
        <taxon>Glomerales</taxon>
        <taxon>Glomeraceae</taxon>
        <taxon>Funneliformis</taxon>
    </lineage>
</organism>
<comment type="caution">
    <text evidence="1">The sequence shown here is derived from an EMBL/GenBank/DDBJ whole genome shotgun (WGS) entry which is preliminary data.</text>
</comment>
<protein>
    <submittedName>
        <fullName evidence="1">6789_t:CDS:1</fullName>
    </submittedName>
</protein>
<dbReference type="InterPro" id="IPR011009">
    <property type="entry name" value="Kinase-like_dom_sf"/>
</dbReference>
<accession>A0A9N9DYB9</accession>